<evidence type="ECO:0000313" key="8">
    <source>
        <dbReference type="EMBL" id="GAA1960660.1"/>
    </source>
</evidence>
<feature type="domain" description="Cardiolipin synthase N-terminal" evidence="7">
    <location>
        <begin position="37"/>
        <end position="77"/>
    </location>
</feature>
<dbReference type="EMBL" id="BAAANN010000012">
    <property type="protein sequence ID" value="GAA1960660.1"/>
    <property type="molecule type" value="Genomic_DNA"/>
</dbReference>
<evidence type="ECO:0000256" key="3">
    <source>
        <dbReference type="ARBA" id="ARBA00022692"/>
    </source>
</evidence>
<dbReference type="Pfam" id="PF13396">
    <property type="entry name" value="PLDc_N"/>
    <property type="match status" value="1"/>
</dbReference>
<organism evidence="8 9">
    <name type="scientific">Amycolatopsis minnesotensis</name>
    <dbReference type="NCBI Taxonomy" id="337894"/>
    <lineage>
        <taxon>Bacteria</taxon>
        <taxon>Bacillati</taxon>
        <taxon>Actinomycetota</taxon>
        <taxon>Actinomycetes</taxon>
        <taxon>Pseudonocardiales</taxon>
        <taxon>Pseudonocardiaceae</taxon>
        <taxon>Amycolatopsis</taxon>
    </lineage>
</organism>
<evidence type="ECO:0000256" key="4">
    <source>
        <dbReference type="ARBA" id="ARBA00022989"/>
    </source>
</evidence>
<keyword evidence="2" id="KW-1003">Cell membrane</keyword>
<keyword evidence="4 6" id="KW-1133">Transmembrane helix</keyword>
<feature type="transmembrane region" description="Helical" evidence="6">
    <location>
        <begin position="20"/>
        <end position="43"/>
    </location>
</feature>
<evidence type="ECO:0000259" key="7">
    <source>
        <dbReference type="Pfam" id="PF13396"/>
    </source>
</evidence>
<keyword evidence="5 6" id="KW-0472">Membrane</keyword>
<evidence type="ECO:0000256" key="1">
    <source>
        <dbReference type="ARBA" id="ARBA00004651"/>
    </source>
</evidence>
<accession>A0ABP5CAE0</accession>
<evidence type="ECO:0000256" key="6">
    <source>
        <dbReference type="SAM" id="Phobius"/>
    </source>
</evidence>
<comment type="subcellular location">
    <subcellularLocation>
        <location evidence="1">Cell membrane</location>
        <topology evidence="1">Multi-pass membrane protein</topology>
    </subcellularLocation>
</comment>
<proteinExistence type="predicted"/>
<sequence length="88" mass="9707">MTEHFVNALNTNLASNWAGPGIFSILLIAVAAYFIFFLTALVDMLGARIGCGAKILWFLVIFAMPFLGSLLWYVVGRKTIDPPRGERS</sequence>
<evidence type="ECO:0000256" key="2">
    <source>
        <dbReference type="ARBA" id="ARBA00022475"/>
    </source>
</evidence>
<comment type="caution">
    <text evidence="8">The sequence shown here is derived from an EMBL/GenBank/DDBJ whole genome shotgun (WGS) entry which is preliminary data.</text>
</comment>
<gene>
    <name evidence="8" type="ORF">GCM10009754_34100</name>
</gene>
<keyword evidence="3 6" id="KW-0812">Transmembrane</keyword>
<feature type="transmembrane region" description="Helical" evidence="6">
    <location>
        <begin position="55"/>
        <end position="75"/>
    </location>
</feature>
<name>A0ABP5CAE0_9PSEU</name>
<evidence type="ECO:0000313" key="9">
    <source>
        <dbReference type="Proteomes" id="UP001501116"/>
    </source>
</evidence>
<keyword evidence="9" id="KW-1185">Reference proteome</keyword>
<protein>
    <recommendedName>
        <fullName evidence="7">Cardiolipin synthase N-terminal domain-containing protein</fullName>
    </recommendedName>
</protein>
<dbReference type="RefSeq" id="WP_344418969.1">
    <property type="nucleotide sequence ID" value="NZ_BAAANN010000012.1"/>
</dbReference>
<evidence type="ECO:0000256" key="5">
    <source>
        <dbReference type="ARBA" id="ARBA00023136"/>
    </source>
</evidence>
<dbReference type="InterPro" id="IPR027379">
    <property type="entry name" value="CLS_N"/>
</dbReference>
<reference evidence="9" key="1">
    <citation type="journal article" date="2019" name="Int. J. Syst. Evol. Microbiol.">
        <title>The Global Catalogue of Microorganisms (GCM) 10K type strain sequencing project: providing services to taxonomists for standard genome sequencing and annotation.</title>
        <authorList>
            <consortium name="The Broad Institute Genomics Platform"/>
            <consortium name="The Broad Institute Genome Sequencing Center for Infectious Disease"/>
            <person name="Wu L."/>
            <person name="Ma J."/>
        </authorList>
    </citation>
    <scope>NUCLEOTIDE SEQUENCE [LARGE SCALE GENOMIC DNA]</scope>
    <source>
        <strain evidence="9">JCM 14545</strain>
    </source>
</reference>
<dbReference type="Proteomes" id="UP001501116">
    <property type="component" value="Unassembled WGS sequence"/>
</dbReference>